<dbReference type="CDD" id="cd00371">
    <property type="entry name" value="HMA"/>
    <property type="match status" value="1"/>
</dbReference>
<dbReference type="AlphaFoldDB" id="A0A0D9NWK4"/>
<dbReference type="Gene3D" id="3.30.70.100">
    <property type="match status" value="1"/>
</dbReference>
<dbReference type="Proteomes" id="UP000054544">
    <property type="component" value="Unassembled WGS sequence"/>
</dbReference>
<organism evidence="2 3">
    <name type="scientific">Metarhizium anisopliae BRIP 53293</name>
    <dbReference type="NCBI Taxonomy" id="1291518"/>
    <lineage>
        <taxon>Eukaryota</taxon>
        <taxon>Fungi</taxon>
        <taxon>Dikarya</taxon>
        <taxon>Ascomycota</taxon>
        <taxon>Pezizomycotina</taxon>
        <taxon>Sordariomycetes</taxon>
        <taxon>Hypocreomycetidae</taxon>
        <taxon>Hypocreales</taxon>
        <taxon>Clavicipitaceae</taxon>
        <taxon>Metarhizium</taxon>
    </lineage>
</organism>
<protein>
    <recommendedName>
        <fullName evidence="1">HMA domain-containing protein</fullName>
    </recommendedName>
</protein>
<proteinExistence type="predicted"/>
<dbReference type="EMBL" id="KE384735">
    <property type="protein sequence ID" value="KJK78231.1"/>
    <property type="molecule type" value="Genomic_DNA"/>
</dbReference>
<keyword evidence="3" id="KW-1185">Reference proteome</keyword>
<evidence type="ECO:0000313" key="3">
    <source>
        <dbReference type="Proteomes" id="UP000054544"/>
    </source>
</evidence>
<dbReference type="OrthoDB" id="689350at2759"/>
<dbReference type="GO" id="GO:0046872">
    <property type="term" value="F:metal ion binding"/>
    <property type="evidence" value="ECO:0007669"/>
    <property type="project" value="InterPro"/>
</dbReference>
<evidence type="ECO:0000313" key="2">
    <source>
        <dbReference type="EMBL" id="KJK78231.1"/>
    </source>
</evidence>
<feature type="domain" description="HMA" evidence="1">
    <location>
        <begin position="2"/>
        <end position="67"/>
    </location>
</feature>
<gene>
    <name evidence="2" type="ORF">H634G_06404</name>
</gene>
<reference evidence="3" key="1">
    <citation type="journal article" date="2014" name="BMC Genomics">
        <title>The genome sequence of the biocontrol fungus Metarhizium anisopliae and comparative genomics of Metarhizium species.</title>
        <authorList>
            <person name="Pattemore J.A."/>
            <person name="Hane J.K."/>
            <person name="Williams A.H."/>
            <person name="Wilson B.A."/>
            <person name="Stodart B.J."/>
            <person name="Ash G.J."/>
        </authorList>
    </citation>
    <scope>NUCLEOTIDE SEQUENCE [LARGE SCALE GENOMIC DNA]</scope>
    <source>
        <strain evidence="3">BRIP 53293</strain>
    </source>
</reference>
<evidence type="ECO:0000259" key="1">
    <source>
        <dbReference type="PROSITE" id="PS50846"/>
    </source>
</evidence>
<name>A0A0D9NWK4_METAN</name>
<dbReference type="STRING" id="1291518.A0A0D9NWK4"/>
<dbReference type="SUPFAM" id="SSF55008">
    <property type="entry name" value="HMA, heavy metal-associated domain"/>
    <property type="match status" value="1"/>
</dbReference>
<dbReference type="Pfam" id="PF00403">
    <property type="entry name" value="HMA"/>
    <property type="match status" value="1"/>
</dbReference>
<accession>A0A0D9NWK4</accession>
<dbReference type="PROSITE" id="PS50846">
    <property type="entry name" value="HMA_2"/>
    <property type="match status" value="1"/>
</dbReference>
<dbReference type="InterPro" id="IPR036163">
    <property type="entry name" value="HMA_dom_sf"/>
</dbReference>
<sequence>MKRAYEFDVQMSCGGCASAVKRSVASMQNVLSVDASVEKQKVNVTVADDVEFDLVRQAIEMSGKKVIEGRIIEDETDEKC</sequence>
<dbReference type="InterPro" id="IPR006121">
    <property type="entry name" value="HMA_dom"/>
</dbReference>